<sequence>RRTTAPNNIAGEGLGLALRAGAKIVDIEFLQFYPNGHMAPRMVGLDPTTWEPTRVKLGGRLLNGRGEEFLNNYGENSGEKYDTARDTLTHAMYKEVKSGRGSPHGGVFLSFQHIEQTALKNALGPALEIFHRNNIDLTKRPVEVYPIAHYQMGGIEVNTDMETGVPGLYAAGEIAGGANGANRLSGNALPEAMVFGERAGEAATKFAAKRSKRRWNKTSAGPHVELIKGVLGKNVGEGYSPARLYGDLKELMWTKVGMFRNEKDLSEANTKIRAMRLNELQNLVVSSETIHNMSLVEWFELRSGLLAAEALTLAALKRRESRGAHQRDDFPDTLNNYQLSQKIMLENGKLVSSLMEVPT</sequence>
<dbReference type="InterPro" id="IPR037099">
    <property type="entry name" value="Fum_R/Succ_DH_flav-like_C_sf"/>
</dbReference>
<feature type="domain" description="FAD-dependent oxidoreductase 2 FAD-binding" evidence="3">
    <location>
        <begin position="3"/>
        <end position="189"/>
    </location>
</feature>
<dbReference type="PANTHER" id="PTHR11632">
    <property type="entry name" value="SUCCINATE DEHYDROGENASE 2 FLAVOPROTEIN SUBUNIT"/>
    <property type="match status" value="1"/>
</dbReference>
<dbReference type="Gene3D" id="3.50.50.60">
    <property type="entry name" value="FAD/NAD(P)-binding domain"/>
    <property type="match status" value="1"/>
</dbReference>
<evidence type="ECO:0000259" key="3">
    <source>
        <dbReference type="Pfam" id="PF00890"/>
    </source>
</evidence>
<dbReference type="Pfam" id="PF00890">
    <property type="entry name" value="FAD_binding_2"/>
    <property type="match status" value="1"/>
</dbReference>
<dbReference type="SUPFAM" id="SSF51905">
    <property type="entry name" value="FAD/NAD(P)-binding domain"/>
    <property type="match status" value="1"/>
</dbReference>
<evidence type="ECO:0000256" key="1">
    <source>
        <dbReference type="ARBA" id="ARBA00022630"/>
    </source>
</evidence>
<dbReference type="InterPro" id="IPR036188">
    <property type="entry name" value="FAD/NAD-bd_sf"/>
</dbReference>
<dbReference type="SUPFAM" id="SSF46977">
    <property type="entry name" value="Succinate dehydrogenase/fumarate reductase flavoprotein C-terminal domain"/>
    <property type="match status" value="1"/>
</dbReference>
<feature type="domain" description="Fumarate reductase/succinate dehydrogenase flavoprotein-like C-terminal" evidence="4">
    <location>
        <begin position="247"/>
        <end position="336"/>
    </location>
</feature>
<accession>A0A382NA10</accession>
<organism evidence="5">
    <name type="scientific">marine metagenome</name>
    <dbReference type="NCBI Taxonomy" id="408172"/>
    <lineage>
        <taxon>unclassified sequences</taxon>
        <taxon>metagenomes</taxon>
        <taxon>ecological metagenomes</taxon>
    </lineage>
</organism>
<dbReference type="Gene3D" id="3.90.700.10">
    <property type="entry name" value="Succinate dehydrogenase/fumarate reductase flavoprotein, catalytic domain"/>
    <property type="match status" value="1"/>
</dbReference>
<dbReference type="PANTHER" id="PTHR11632:SF51">
    <property type="entry name" value="SUCCINATE DEHYDROGENASE [UBIQUINONE] FLAVOPROTEIN SUBUNIT, MITOCHONDRIAL"/>
    <property type="match status" value="1"/>
</dbReference>
<feature type="non-terminal residue" evidence="5">
    <location>
        <position position="1"/>
    </location>
</feature>
<dbReference type="SUPFAM" id="SSF56425">
    <property type="entry name" value="Succinate dehydrogenase/fumarate reductase flavoprotein, catalytic domain"/>
    <property type="match status" value="1"/>
</dbReference>
<evidence type="ECO:0000256" key="2">
    <source>
        <dbReference type="ARBA" id="ARBA00023002"/>
    </source>
</evidence>
<evidence type="ECO:0008006" key="6">
    <source>
        <dbReference type="Google" id="ProtNLM"/>
    </source>
</evidence>
<keyword evidence="2" id="KW-0560">Oxidoreductase</keyword>
<gene>
    <name evidence="5" type="ORF">METZ01_LOCUS310424</name>
</gene>
<dbReference type="Pfam" id="PF02910">
    <property type="entry name" value="Succ_DH_flav_C"/>
    <property type="match status" value="1"/>
</dbReference>
<protein>
    <recommendedName>
        <fullName evidence="6">FAD-dependent oxidoreductase 2 FAD binding domain-containing protein</fullName>
    </recommendedName>
</protein>
<dbReference type="InterPro" id="IPR015939">
    <property type="entry name" value="Fum_Rdtase/Succ_DH_flav-like_C"/>
</dbReference>
<dbReference type="Gene3D" id="1.20.58.100">
    <property type="entry name" value="Fumarate reductase/succinate dehydrogenase flavoprotein-like, C-terminal domain"/>
    <property type="match status" value="1"/>
</dbReference>
<dbReference type="InterPro" id="IPR003953">
    <property type="entry name" value="FAD-dep_OxRdtase_2_FAD-bd"/>
</dbReference>
<proteinExistence type="predicted"/>
<dbReference type="GO" id="GO:0016491">
    <property type="term" value="F:oxidoreductase activity"/>
    <property type="evidence" value="ECO:0007669"/>
    <property type="project" value="UniProtKB-KW"/>
</dbReference>
<evidence type="ECO:0000313" key="5">
    <source>
        <dbReference type="EMBL" id="SVC57570.1"/>
    </source>
</evidence>
<dbReference type="InterPro" id="IPR030664">
    <property type="entry name" value="SdhA/FrdA/AprA"/>
</dbReference>
<keyword evidence="1" id="KW-0285">Flavoprotein</keyword>
<dbReference type="AlphaFoldDB" id="A0A382NA10"/>
<dbReference type="EMBL" id="UINC01098784">
    <property type="protein sequence ID" value="SVC57570.1"/>
    <property type="molecule type" value="Genomic_DNA"/>
</dbReference>
<evidence type="ECO:0000259" key="4">
    <source>
        <dbReference type="Pfam" id="PF02910"/>
    </source>
</evidence>
<dbReference type="InterPro" id="IPR027477">
    <property type="entry name" value="Succ_DH/fumarate_Rdtase_cat_sf"/>
</dbReference>
<reference evidence="5" key="1">
    <citation type="submission" date="2018-05" db="EMBL/GenBank/DDBJ databases">
        <authorList>
            <person name="Lanie J.A."/>
            <person name="Ng W.-L."/>
            <person name="Kazmierczak K.M."/>
            <person name="Andrzejewski T.M."/>
            <person name="Davidsen T.M."/>
            <person name="Wayne K.J."/>
            <person name="Tettelin H."/>
            <person name="Glass J.I."/>
            <person name="Rusch D."/>
            <person name="Podicherti R."/>
            <person name="Tsui H.-C.T."/>
            <person name="Winkler M.E."/>
        </authorList>
    </citation>
    <scope>NUCLEOTIDE SEQUENCE</scope>
</reference>
<name>A0A382NA10_9ZZZZ</name>